<dbReference type="Proteomes" id="UP001178507">
    <property type="component" value="Unassembled WGS sequence"/>
</dbReference>
<keyword evidence="2" id="KW-1185">Reference proteome</keyword>
<protein>
    <submittedName>
        <fullName evidence="1">Uncharacterized protein</fullName>
    </submittedName>
</protein>
<gene>
    <name evidence="1" type="ORF">EVOR1521_LOCUS14559</name>
</gene>
<sequence>MVVPGGLGGLRKAGPLQADGVRVSGPDRKALVLTDQSCEQGRHCLSTGYEATFVKNIMLPSSFRLHGVRVETVGSSVWSVDSLQVRVDGQKGRFTGPAAVAKTRPLFFSVGCVTQASELSSVPAGTPCLWPCLGASTAQKYCYVDEEKKKWGYCAPACETKSTEDSQMKSELTCAELNWPTRSSANDDGAVCAASDEAPLKGCSGEVPWSTAQRNCKEVGARLCTRSELEADEAAGTGCGMDRTRVWSGTKCGTNEFLSLVGATAFRGQLKPRCTVADEPLARVRCCADARALRLRFRRSDRDAHALPAGLSIENSGGLMNWAVVSGTNWRGDFGFFLQSGMRGLLAPKDGQHLDVLLSGVHTAPRGGIIEFFYRIDSERQADLLRFFIDEMEQNTGGLPASGTVAWTKASFSFSGSKMKTHTFRWRYEKDGSESLGKDVACIDDIVVHGIRGLEP</sequence>
<evidence type="ECO:0000313" key="2">
    <source>
        <dbReference type="Proteomes" id="UP001178507"/>
    </source>
</evidence>
<comment type="caution">
    <text evidence="1">The sequence shown here is derived from an EMBL/GenBank/DDBJ whole genome shotgun (WGS) entry which is preliminary data.</text>
</comment>
<accession>A0AA36MZ31</accession>
<dbReference type="AlphaFoldDB" id="A0AA36MZ31"/>
<reference evidence="1" key="1">
    <citation type="submission" date="2023-08" db="EMBL/GenBank/DDBJ databases">
        <authorList>
            <person name="Chen Y."/>
            <person name="Shah S."/>
            <person name="Dougan E. K."/>
            <person name="Thang M."/>
            <person name="Chan C."/>
        </authorList>
    </citation>
    <scope>NUCLEOTIDE SEQUENCE</scope>
</reference>
<evidence type="ECO:0000313" key="1">
    <source>
        <dbReference type="EMBL" id="CAJ1388757.1"/>
    </source>
</evidence>
<dbReference type="EMBL" id="CAUJNA010001757">
    <property type="protein sequence ID" value="CAJ1388757.1"/>
    <property type="molecule type" value="Genomic_DNA"/>
</dbReference>
<proteinExistence type="predicted"/>
<organism evidence="1 2">
    <name type="scientific">Effrenium voratum</name>
    <dbReference type="NCBI Taxonomy" id="2562239"/>
    <lineage>
        <taxon>Eukaryota</taxon>
        <taxon>Sar</taxon>
        <taxon>Alveolata</taxon>
        <taxon>Dinophyceae</taxon>
        <taxon>Suessiales</taxon>
        <taxon>Symbiodiniaceae</taxon>
        <taxon>Effrenium</taxon>
    </lineage>
</organism>
<name>A0AA36MZ31_9DINO</name>